<evidence type="ECO:0000256" key="1">
    <source>
        <dbReference type="ARBA" id="ARBA00000013"/>
    </source>
</evidence>
<feature type="binding site" evidence="17">
    <location>
        <position position="263"/>
    </location>
    <ligand>
        <name>(6S)-NADPHX</name>
        <dbReference type="ChEBI" id="CHEBI:64076"/>
    </ligand>
</feature>
<protein>
    <recommendedName>
        <fullName evidence="19">Bifunctional NAD(P)H-hydrate repair enzyme</fullName>
    </recommendedName>
    <alternativeName>
        <fullName evidence="19">Nicotinamide nucleotide repair protein</fullName>
    </alternativeName>
    <domain>
        <recommendedName>
            <fullName evidence="19">ADP-dependent (S)-NAD(P)H-hydrate dehydratase</fullName>
            <ecNumber evidence="19">4.2.1.136</ecNumber>
        </recommendedName>
        <alternativeName>
            <fullName evidence="19">ADP-dependent NAD(P)HX dehydratase</fullName>
        </alternativeName>
    </domain>
    <domain>
        <recommendedName>
            <fullName evidence="19">NAD(P)H-hydrate epimerase</fullName>
            <ecNumber evidence="19">5.1.99.6</ecNumber>
        </recommendedName>
    </domain>
</protein>
<feature type="binding site" evidence="18">
    <location>
        <position position="162"/>
    </location>
    <ligand>
        <name>K(+)</name>
        <dbReference type="ChEBI" id="CHEBI:29103"/>
    </ligand>
</feature>
<keyword evidence="7 17" id="KW-0067">ATP-binding</keyword>
<gene>
    <name evidence="17" type="primary">nnrD</name>
    <name evidence="18" type="synonym">nnrE</name>
    <name evidence="22" type="ORF">KC675_00275</name>
</gene>
<reference evidence="22" key="1">
    <citation type="submission" date="2020-04" db="EMBL/GenBank/DDBJ databases">
        <authorList>
            <person name="Zhang T."/>
        </authorList>
    </citation>
    <scope>NUCLEOTIDE SEQUENCE</scope>
    <source>
        <strain evidence="22">HKST-UBA15</strain>
    </source>
</reference>
<comment type="catalytic activity">
    <reaction evidence="15 17 19">
        <text>(6S)-NADHX + ADP = AMP + phosphate + NADH + H(+)</text>
        <dbReference type="Rhea" id="RHEA:32223"/>
        <dbReference type="ChEBI" id="CHEBI:15378"/>
        <dbReference type="ChEBI" id="CHEBI:43474"/>
        <dbReference type="ChEBI" id="CHEBI:57945"/>
        <dbReference type="ChEBI" id="CHEBI:64074"/>
        <dbReference type="ChEBI" id="CHEBI:456215"/>
        <dbReference type="ChEBI" id="CHEBI:456216"/>
        <dbReference type="EC" id="4.2.1.136"/>
    </reaction>
</comment>
<feature type="binding site" evidence="17">
    <location>
        <position position="442"/>
    </location>
    <ligand>
        <name>AMP</name>
        <dbReference type="ChEBI" id="CHEBI:456215"/>
    </ligand>
</feature>
<dbReference type="HAMAP" id="MF_01966">
    <property type="entry name" value="NADHX_epimerase"/>
    <property type="match status" value="1"/>
</dbReference>
<feature type="domain" description="YjeF N-terminal" evidence="21">
    <location>
        <begin position="9"/>
        <end position="216"/>
    </location>
</feature>
<comment type="cofactor">
    <cofactor evidence="17">
        <name>Mg(2+)</name>
        <dbReference type="ChEBI" id="CHEBI:18420"/>
    </cofactor>
</comment>
<dbReference type="InterPro" id="IPR030677">
    <property type="entry name" value="Nnr"/>
</dbReference>
<dbReference type="Gene3D" id="3.40.50.10260">
    <property type="entry name" value="YjeF N-terminal domain"/>
    <property type="match status" value="1"/>
</dbReference>
<comment type="caution">
    <text evidence="18">Lacks conserved residue(s) required for the propagation of feature annotation.</text>
</comment>
<dbReference type="PIRSF" id="PIRSF017184">
    <property type="entry name" value="Nnr"/>
    <property type="match status" value="1"/>
</dbReference>
<comment type="catalytic activity">
    <reaction evidence="16 17 19">
        <text>(6S)-NADPHX + ADP = AMP + phosphate + NADPH + H(+)</text>
        <dbReference type="Rhea" id="RHEA:32235"/>
        <dbReference type="ChEBI" id="CHEBI:15378"/>
        <dbReference type="ChEBI" id="CHEBI:43474"/>
        <dbReference type="ChEBI" id="CHEBI:57783"/>
        <dbReference type="ChEBI" id="CHEBI:64076"/>
        <dbReference type="ChEBI" id="CHEBI:456215"/>
        <dbReference type="ChEBI" id="CHEBI:456216"/>
        <dbReference type="EC" id="4.2.1.136"/>
    </reaction>
</comment>
<dbReference type="NCBIfam" id="TIGR00197">
    <property type="entry name" value="yjeF_nterm"/>
    <property type="match status" value="1"/>
</dbReference>
<keyword evidence="5 18" id="KW-0479">Metal-binding</keyword>
<dbReference type="GO" id="GO:0046872">
    <property type="term" value="F:metal ion binding"/>
    <property type="evidence" value="ECO:0007669"/>
    <property type="project" value="UniProtKB-UniRule"/>
</dbReference>
<evidence type="ECO:0000256" key="8">
    <source>
        <dbReference type="ARBA" id="ARBA00022857"/>
    </source>
</evidence>
<dbReference type="InterPro" id="IPR036652">
    <property type="entry name" value="YjeF_N_dom_sf"/>
</dbReference>
<accession>A0A955IAC1</accession>
<feature type="binding site" evidence="18">
    <location>
        <begin position="129"/>
        <end position="135"/>
    </location>
    <ligand>
        <name>(6S)-NADPHX</name>
        <dbReference type="ChEBI" id="CHEBI:64076"/>
    </ligand>
</feature>
<sequence>MKILTAQQIKLLESATLQTQNIQELDLVKRAGQSLFKAIISKLRYHSEFVIFCGTGKNGADGLYCAKLLAEMGHKCKVFVIKLSKSPNDTFMKILDQLDQTLVPVEYINSINNFPKIRSNTIIIDSIIGTGLNRPLKGVVSDLVNKINATRKNVVISVDLPTGLMANELSSSTDIVEANYTFTFETPKLTLLLPESYPYVGEWKVLPIGLDEKYLNKIETHLQYIDSDSVKSLSKKLHRAKFSHKGDFGHTLVVAGSKGKMGASILTTKSALKSGAGLVTALIPSTGYEIMQISVPEAMTITSKDDEFIGNIDIDLNTYKTIAIGPGLGMSVETIKALKSLLRKVTYPIVIDADAINIIGADRSILEEIPKNSIFTPHIKEFDRLVGPSANSIQRIEKLKTFATRYNQVVVLKGAHTTISFPNGLVLFNSTGNPGMATAGSGDVLAGVIAGMLSQGLKSAQAAILGVYFHGLAGDFAKKELGVIGINATDIIKNIPKAINSF</sequence>
<feature type="binding site" evidence="17">
    <location>
        <position position="378"/>
    </location>
    <ligand>
        <name>(6S)-NADPHX</name>
        <dbReference type="ChEBI" id="CHEBI:64076"/>
    </ligand>
</feature>
<evidence type="ECO:0000256" key="19">
    <source>
        <dbReference type="PIRNR" id="PIRNR017184"/>
    </source>
</evidence>
<dbReference type="InterPro" id="IPR000631">
    <property type="entry name" value="CARKD"/>
</dbReference>
<evidence type="ECO:0000313" key="22">
    <source>
        <dbReference type="EMBL" id="MCA9379598.1"/>
    </source>
</evidence>
<evidence type="ECO:0000256" key="10">
    <source>
        <dbReference type="ARBA" id="ARBA00023027"/>
    </source>
</evidence>
<dbReference type="EMBL" id="JAGQLL010000003">
    <property type="protein sequence ID" value="MCA9379598.1"/>
    <property type="molecule type" value="Genomic_DNA"/>
</dbReference>
<feature type="binding site" evidence="18">
    <location>
        <begin position="57"/>
        <end position="61"/>
    </location>
    <ligand>
        <name>(6S)-NADPHX</name>
        <dbReference type="ChEBI" id="CHEBI:64076"/>
    </ligand>
</feature>
<feature type="binding site" evidence="18">
    <location>
        <position position="159"/>
    </location>
    <ligand>
        <name>(6S)-NADPHX</name>
        <dbReference type="ChEBI" id="CHEBI:64076"/>
    </ligand>
</feature>
<feature type="binding site" evidence="17">
    <location>
        <begin position="413"/>
        <end position="417"/>
    </location>
    <ligand>
        <name>AMP</name>
        <dbReference type="ChEBI" id="CHEBI:456215"/>
    </ligand>
</feature>
<keyword evidence="8 17" id="KW-0521">NADP</keyword>
<keyword evidence="9 18" id="KW-0630">Potassium</keyword>
<evidence type="ECO:0000256" key="13">
    <source>
        <dbReference type="ARBA" id="ARBA00023268"/>
    </source>
</evidence>
<keyword evidence="10 17" id="KW-0520">NAD</keyword>
<comment type="similarity">
    <text evidence="17">Belongs to the NnrD/CARKD family.</text>
</comment>
<evidence type="ECO:0000256" key="6">
    <source>
        <dbReference type="ARBA" id="ARBA00022741"/>
    </source>
</evidence>
<evidence type="ECO:0000256" key="18">
    <source>
        <dbReference type="HAMAP-Rule" id="MF_01966"/>
    </source>
</evidence>
<comment type="similarity">
    <text evidence="18">Belongs to the NnrE/AIBP family.</text>
</comment>
<proteinExistence type="inferred from homology"/>
<keyword evidence="11 18" id="KW-0413">Isomerase</keyword>
<dbReference type="InterPro" id="IPR004443">
    <property type="entry name" value="YjeF_N_dom"/>
</dbReference>
<dbReference type="PANTHER" id="PTHR12592">
    <property type="entry name" value="ATP-DEPENDENT (S)-NAD(P)H-HYDRATE DEHYDRATASE FAMILY MEMBER"/>
    <property type="match status" value="1"/>
</dbReference>
<evidence type="ECO:0000256" key="9">
    <source>
        <dbReference type="ARBA" id="ARBA00022958"/>
    </source>
</evidence>
<comment type="function">
    <text evidence="18">Catalyzes the epimerization of the S- and R-forms of NAD(P)HX, a damaged form of NAD(P)H that is a result of enzymatic or heat-dependent hydration. This is a prerequisite for the S-specific NAD(P)H-hydrate dehydratase to allow the repair of both epimers of NAD(P)HX.</text>
</comment>
<feature type="domain" description="YjeF C-terminal" evidence="20">
    <location>
        <begin position="228"/>
        <end position="502"/>
    </location>
</feature>
<evidence type="ECO:0000256" key="17">
    <source>
        <dbReference type="HAMAP-Rule" id="MF_01965"/>
    </source>
</evidence>
<comment type="similarity">
    <text evidence="3 19">In the N-terminal section; belongs to the NnrE/AIBP family.</text>
</comment>
<evidence type="ECO:0000256" key="2">
    <source>
        <dbReference type="ARBA" id="ARBA00000909"/>
    </source>
</evidence>
<evidence type="ECO:0000259" key="21">
    <source>
        <dbReference type="PROSITE" id="PS51385"/>
    </source>
</evidence>
<dbReference type="GO" id="GO:0046496">
    <property type="term" value="P:nicotinamide nucleotide metabolic process"/>
    <property type="evidence" value="ECO:0007669"/>
    <property type="project" value="UniProtKB-UniRule"/>
</dbReference>
<dbReference type="PROSITE" id="PS51383">
    <property type="entry name" value="YJEF_C_3"/>
    <property type="match status" value="1"/>
</dbReference>
<comment type="cofactor">
    <cofactor evidence="18 19">
        <name>K(+)</name>
        <dbReference type="ChEBI" id="CHEBI:29103"/>
    </cofactor>
    <text evidence="18 19">Binds 1 potassium ion per subunit.</text>
</comment>
<dbReference type="EC" id="4.2.1.136" evidence="19"/>
<evidence type="ECO:0000256" key="7">
    <source>
        <dbReference type="ARBA" id="ARBA00022840"/>
    </source>
</evidence>
<dbReference type="GO" id="GO:0052856">
    <property type="term" value="F:NAD(P)HX epimerase activity"/>
    <property type="evidence" value="ECO:0007669"/>
    <property type="project" value="UniProtKB-UniRule"/>
</dbReference>
<feature type="binding site" evidence="18">
    <location>
        <position position="125"/>
    </location>
    <ligand>
        <name>K(+)</name>
        <dbReference type="ChEBI" id="CHEBI:29103"/>
    </ligand>
</feature>
<evidence type="ECO:0000259" key="20">
    <source>
        <dbReference type="PROSITE" id="PS51383"/>
    </source>
</evidence>
<dbReference type="SUPFAM" id="SSF53613">
    <property type="entry name" value="Ribokinase-like"/>
    <property type="match status" value="1"/>
</dbReference>
<evidence type="ECO:0000256" key="5">
    <source>
        <dbReference type="ARBA" id="ARBA00022723"/>
    </source>
</evidence>
<evidence type="ECO:0000256" key="14">
    <source>
        <dbReference type="ARBA" id="ARBA00025153"/>
    </source>
</evidence>
<evidence type="ECO:0000256" key="4">
    <source>
        <dbReference type="ARBA" id="ARBA00009524"/>
    </source>
</evidence>
<evidence type="ECO:0000256" key="11">
    <source>
        <dbReference type="ARBA" id="ARBA00023235"/>
    </source>
</evidence>
<dbReference type="Gene3D" id="3.40.1190.20">
    <property type="match status" value="1"/>
</dbReference>
<comment type="caution">
    <text evidence="22">The sequence shown here is derived from an EMBL/GenBank/DDBJ whole genome shotgun (WGS) entry which is preliminary data.</text>
</comment>
<dbReference type="GO" id="GO:0110051">
    <property type="term" value="P:metabolite repair"/>
    <property type="evidence" value="ECO:0007669"/>
    <property type="project" value="TreeGrafter"/>
</dbReference>
<dbReference type="NCBIfam" id="TIGR00196">
    <property type="entry name" value="yjeF_cterm"/>
    <property type="match status" value="1"/>
</dbReference>
<comment type="catalytic activity">
    <reaction evidence="2 18 19">
        <text>(6R)-NADPHX = (6S)-NADPHX</text>
        <dbReference type="Rhea" id="RHEA:32227"/>
        <dbReference type="ChEBI" id="CHEBI:64076"/>
        <dbReference type="ChEBI" id="CHEBI:64077"/>
        <dbReference type="EC" id="5.1.99.6"/>
    </reaction>
</comment>
<name>A0A955IAC1_9BACT</name>
<dbReference type="PANTHER" id="PTHR12592:SF0">
    <property type="entry name" value="ATP-DEPENDENT (S)-NAD(P)H-HYDRATE DEHYDRATASE"/>
    <property type="match status" value="1"/>
</dbReference>
<dbReference type="InterPro" id="IPR029056">
    <property type="entry name" value="Ribokinase-like"/>
</dbReference>
<keyword evidence="13" id="KW-0511">Multifunctional enzyme</keyword>
<evidence type="ECO:0000256" key="3">
    <source>
        <dbReference type="ARBA" id="ARBA00006001"/>
    </source>
</evidence>
<reference evidence="22" key="2">
    <citation type="journal article" date="2021" name="Microbiome">
        <title>Successional dynamics and alternative stable states in a saline activated sludge microbial community over 9 years.</title>
        <authorList>
            <person name="Wang Y."/>
            <person name="Ye J."/>
            <person name="Ju F."/>
            <person name="Liu L."/>
            <person name="Boyd J.A."/>
            <person name="Deng Y."/>
            <person name="Parks D.H."/>
            <person name="Jiang X."/>
            <person name="Yin X."/>
            <person name="Woodcroft B.J."/>
            <person name="Tyson G.W."/>
            <person name="Hugenholtz P."/>
            <person name="Polz M.F."/>
            <person name="Zhang T."/>
        </authorList>
    </citation>
    <scope>NUCLEOTIDE SEQUENCE</scope>
    <source>
        <strain evidence="22">HKST-UBA15</strain>
    </source>
</reference>
<feature type="binding site" evidence="18">
    <location>
        <position position="58"/>
    </location>
    <ligand>
        <name>K(+)</name>
        <dbReference type="ChEBI" id="CHEBI:29103"/>
    </ligand>
</feature>
<comment type="subunit">
    <text evidence="17">Homotetramer.</text>
</comment>
<dbReference type="SUPFAM" id="SSF64153">
    <property type="entry name" value="YjeF N-terminal domain-like"/>
    <property type="match status" value="1"/>
</dbReference>
<keyword evidence="12 17" id="KW-0456">Lyase</keyword>
<dbReference type="Pfam" id="PF03853">
    <property type="entry name" value="YjeF_N"/>
    <property type="match status" value="1"/>
</dbReference>
<keyword evidence="6 17" id="KW-0547">Nucleotide-binding</keyword>
<organism evidence="22 23">
    <name type="scientific">Candidatus Dojkabacteria bacterium</name>
    <dbReference type="NCBI Taxonomy" id="2099670"/>
    <lineage>
        <taxon>Bacteria</taxon>
        <taxon>Candidatus Dojkabacteria</taxon>
    </lineage>
</organism>
<dbReference type="GO" id="GO:0005524">
    <property type="term" value="F:ATP binding"/>
    <property type="evidence" value="ECO:0007669"/>
    <property type="project" value="UniProtKB-UniRule"/>
</dbReference>
<evidence type="ECO:0000256" key="15">
    <source>
        <dbReference type="ARBA" id="ARBA00048238"/>
    </source>
</evidence>
<dbReference type="Proteomes" id="UP000745577">
    <property type="component" value="Unassembled WGS sequence"/>
</dbReference>
<dbReference type="Pfam" id="PF01256">
    <property type="entry name" value="Carb_kinase"/>
    <property type="match status" value="1"/>
</dbReference>
<comment type="catalytic activity">
    <reaction evidence="1 18 19">
        <text>(6R)-NADHX = (6S)-NADHX</text>
        <dbReference type="Rhea" id="RHEA:32215"/>
        <dbReference type="ChEBI" id="CHEBI:64074"/>
        <dbReference type="ChEBI" id="CHEBI:64075"/>
        <dbReference type="EC" id="5.1.99.6"/>
    </reaction>
</comment>
<dbReference type="AlphaFoldDB" id="A0A955IAC1"/>
<dbReference type="PROSITE" id="PS01050">
    <property type="entry name" value="YJEF_C_2"/>
    <property type="match status" value="1"/>
</dbReference>
<dbReference type="EC" id="5.1.99.6" evidence="19"/>
<dbReference type="HAMAP" id="MF_01965">
    <property type="entry name" value="NADHX_dehydratase"/>
    <property type="match status" value="1"/>
</dbReference>
<dbReference type="CDD" id="cd01171">
    <property type="entry name" value="YXKO-related"/>
    <property type="match status" value="1"/>
</dbReference>
<dbReference type="InterPro" id="IPR017953">
    <property type="entry name" value="Carbohydrate_kinase_pred_CS"/>
</dbReference>
<evidence type="ECO:0000313" key="23">
    <source>
        <dbReference type="Proteomes" id="UP000745577"/>
    </source>
</evidence>
<evidence type="ECO:0000256" key="12">
    <source>
        <dbReference type="ARBA" id="ARBA00023239"/>
    </source>
</evidence>
<dbReference type="GO" id="GO:0052855">
    <property type="term" value="F:ADP-dependent NAD(P)H-hydrate dehydratase activity"/>
    <property type="evidence" value="ECO:0007669"/>
    <property type="project" value="UniProtKB-UniRule"/>
</dbReference>
<comment type="function">
    <text evidence="17">Catalyzes the dehydration of the S-form of NAD(P)HX at the expense of ADP, which is converted to AMP. Together with NAD(P)HX epimerase, which catalyzes the epimerization of the S- and R-forms, the enzyme allows the repair of both epimers of NAD(P)HX, a damaged form of NAD(P)H that is a result of enzymatic or heat-dependent hydration.</text>
</comment>
<feature type="binding site" evidence="17">
    <location>
        <position position="327"/>
    </location>
    <ligand>
        <name>(6S)-NADPHX</name>
        <dbReference type="ChEBI" id="CHEBI:64076"/>
    </ligand>
</feature>
<dbReference type="PROSITE" id="PS51385">
    <property type="entry name" value="YJEF_N"/>
    <property type="match status" value="1"/>
</dbReference>
<comment type="function">
    <text evidence="14 19">Bifunctional enzyme that catalyzes the epimerization of the S- and R-forms of NAD(P)HX and the dehydration of the S-form of NAD(P)HX at the expense of ADP, which is converted to AMP. This allows the repair of both epimers of NAD(P)HX, a damaged form of NAD(P)H that is a result of enzymatic or heat-dependent hydration.</text>
</comment>
<comment type="similarity">
    <text evidence="4 19">In the C-terminal section; belongs to the NnrD/CARKD family.</text>
</comment>
<feature type="binding site" evidence="17">
    <location>
        <position position="443"/>
    </location>
    <ligand>
        <name>(6S)-NADPHX</name>
        <dbReference type="ChEBI" id="CHEBI:64076"/>
    </ligand>
</feature>
<evidence type="ECO:0000256" key="16">
    <source>
        <dbReference type="ARBA" id="ARBA00049209"/>
    </source>
</evidence>